<name>A0ACC2GAM7_DALPE</name>
<evidence type="ECO:0000313" key="2">
    <source>
        <dbReference type="Proteomes" id="UP001157502"/>
    </source>
</evidence>
<keyword evidence="2" id="KW-1185">Reference proteome</keyword>
<evidence type="ECO:0000313" key="1">
    <source>
        <dbReference type="EMBL" id="KAJ8000691.1"/>
    </source>
</evidence>
<sequence>MCSVKKPHCRRNLCRCVPDISTKALCPMAAAPARPAVAVHTGSLSSLTAAKMQGAWLERTWLNGQLSDSLRATVLGLLTFITAHAHTQRALLVVISCTALSVASGPDSSRRLQEVSEPLQEVSGRRRGVYSEVRFCTFGRSTSCCFGWRNVSGVCRPVCKQPCRHGVCVGPDKCSCAAGHQGLQCDHDVNECGLPEGPCHHRCMNTHGSYRCYCDPGYTLDTVGRTCTKEPECSSLRCQFGCQIESGGGVLCRCPPGLHLAADNKTCESGPRLQLQVQR</sequence>
<accession>A0ACC2GAM7</accession>
<reference evidence="1" key="1">
    <citation type="submission" date="2021-05" db="EMBL/GenBank/DDBJ databases">
        <authorList>
            <person name="Pan Q."/>
            <person name="Jouanno E."/>
            <person name="Zahm M."/>
            <person name="Klopp C."/>
            <person name="Cabau C."/>
            <person name="Louis A."/>
            <person name="Berthelot C."/>
            <person name="Parey E."/>
            <person name="Roest Crollius H."/>
            <person name="Montfort J."/>
            <person name="Robinson-Rechavi M."/>
            <person name="Bouchez O."/>
            <person name="Lampietro C."/>
            <person name="Lopez Roques C."/>
            <person name="Donnadieu C."/>
            <person name="Postlethwait J."/>
            <person name="Bobe J."/>
            <person name="Dillon D."/>
            <person name="Chandos A."/>
            <person name="von Hippel F."/>
            <person name="Guiguen Y."/>
        </authorList>
    </citation>
    <scope>NUCLEOTIDE SEQUENCE</scope>
    <source>
        <strain evidence="1">YG-Jan2019</strain>
    </source>
</reference>
<organism evidence="1 2">
    <name type="scientific">Dallia pectoralis</name>
    <name type="common">Alaska blackfish</name>
    <dbReference type="NCBI Taxonomy" id="75939"/>
    <lineage>
        <taxon>Eukaryota</taxon>
        <taxon>Metazoa</taxon>
        <taxon>Chordata</taxon>
        <taxon>Craniata</taxon>
        <taxon>Vertebrata</taxon>
        <taxon>Euteleostomi</taxon>
        <taxon>Actinopterygii</taxon>
        <taxon>Neopterygii</taxon>
        <taxon>Teleostei</taxon>
        <taxon>Protacanthopterygii</taxon>
        <taxon>Esociformes</taxon>
        <taxon>Umbridae</taxon>
        <taxon>Dallia</taxon>
    </lineage>
</organism>
<dbReference type="Proteomes" id="UP001157502">
    <property type="component" value="Chromosome 15"/>
</dbReference>
<gene>
    <name evidence="1" type="ORF">DPEC_G00182990</name>
</gene>
<dbReference type="EMBL" id="CM055742">
    <property type="protein sequence ID" value="KAJ8000691.1"/>
    <property type="molecule type" value="Genomic_DNA"/>
</dbReference>
<proteinExistence type="predicted"/>
<comment type="caution">
    <text evidence="1">The sequence shown here is derived from an EMBL/GenBank/DDBJ whole genome shotgun (WGS) entry which is preliminary data.</text>
</comment>
<protein>
    <submittedName>
        <fullName evidence="1">Uncharacterized protein</fullName>
    </submittedName>
</protein>